<accession>A0A512HAN1</accession>
<dbReference type="EMBL" id="BJZO01000084">
    <property type="protein sequence ID" value="GEO82509.1"/>
    <property type="molecule type" value="Genomic_DNA"/>
</dbReference>
<dbReference type="AlphaFoldDB" id="A0A512HAN1"/>
<protein>
    <recommendedName>
        <fullName evidence="3">Abi family protein</fullName>
    </recommendedName>
</protein>
<reference evidence="1 2" key="1">
    <citation type="submission" date="2019-07" db="EMBL/GenBank/DDBJ databases">
        <title>Whole genome shotgun sequence of Rhodospirillum oryzae NBRC 107573.</title>
        <authorList>
            <person name="Hosoyama A."/>
            <person name="Uohara A."/>
            <person name="Ohji S."/>
            <person name="Ichikawa N."/>
        </authorList>
    </citation>
    <scope>NUCLEOTIDE SEQUENCE [LARGE SCALE GENOMIC DNA]</scope>
    <source>
        <strain evidence="1 2">NBRC 107573</strain>
    </source>
</reference>
<proteinExistence type="predicted"/>
<sequence length="218" mass="25504">MSSEDNFDEISDMEHALSVDRFSRYMEWANGDRRKALALYCENVVVSEAFYTPLHFIEIALRNRFHAVLRETYGEQWYLNENSLRAPHQELQVAEAILGLEREEKEVTPGRVVAALTFGFWATYTNIDYENDWRKIFHRVGSKNGRNLSRKDLSGPLRKIRTLRNRIAHHEPILYWSLAQHHDQILEVTGWLSPVAATLAKEMSRVPHLQPFSTIPRR</sequence>
<dbReference type="Proteomes" id="UP000321567">
    <property type="component" value="Unassembled WGS sequence"/>
</dbReference>
<name>A0A512HAN1_9PROT</name>
<dbReference type="Pfam" id="PF07751">
    <property type="entry name" value="Abi_2"/>
    <property type="match status" value="1"/>
</dbReference>
<dbReference type="RefSeq" id="WP_218032818.1">
    <property type="nucleotide sequence ID" value="NZ_BJZO01000084.1"/>
</dbReference>
<evidence type="ECO:0000313" key="2">
    <source>
        <dbReference type="Proteomes" id="UP000321567"/>
    </source>
</evidence>
<gene>
    <name evidence="1" type="ORF">ROR02_26400</name>
</gene>
<comment type="caution">
    <text evidence="1">The sequence shown here is derived from an EMBL/GenBank/DDBJ whole genome shotgun (WGS) entry which is preliminary data.</text>
</comment>
<organism evidence="1 2">
    <name type="scientific">Pararhodospirillum oryzae</name>
    <dbReference type="NCBI Taxonomy" id="478448"/>
    <lineage>
        <taxon>Bacteria</taxon>
        <taxon>Pseudomonadati</taxon>
        <taxon>Pseudomonadota</taxon>
        <taxon>Alphaproteobacteria</taxon>
        <taxon>Rhodospirillales</taxon>
        <taxon>Rhodospirillaceae</taxon>
        <taxon>Pararhodospirillum</taxon>
    </lineage>
</organism>
<dbReference type="InterPro" id="IPR011664">
    <property type="entry name" value="Abi_system_AbiD/AbiF-like"/>
</dbReference>
<evidence type="ECO:0008006" key="3">
    <source>
        <dbReference type="Google" id="ProtNLM"/>
    </source>
</evidence>
<evidence type="ECO:0000313" key="1">
    <source>
        <dbReference type="EMBL" id="GEO82509.1"/>
    </source>
</evidence>
<keyword evidence="2" id="KW-1185">Reference proteome</keyword>